<dbReference type="EMBL" id="AMXD01000013">
    <property type="protein sequence ID" value="ENO87754.1"/>
    <property type="molecule type" value="Genomic_DNA"/>
</dbReference>
<evidence type="ECO:0000313" key="3">
    <source>
        <dbReference type="EMBL" id="ENO87754.1"/>
    </source>
</evidence>
<reference evidence="3 4" key="1">
    <citation type="submission" date="2012-09" db="EMBL/GenBank/DDBJ databases">
        <title>Draft Genome Sequences of 6 Strains from Genus Thauera.</title>
        <authorList>
            <person name="Liu B."/>
            <person name="Shapleigh J.P."/>
            <person name="Frostegard A.H."/>
        </authorList>
    </citation>
    <scope>NUCLEOTIDE SEQUENCE [LARGE SCALE GENOMIC DNA]</scope>
    <source>
        <strain evidence="3 4">S2</strain>
    </source>
</reference>
<protein>
    <recommendedName>
        <fullName evidence="5">Transmembrane protein</fullName>
    </recommendedName>
</protein>
<sequence>MNATLPPPRRPHPPPPAPGDVVPGHALDWLAAGWRIFMRAPLVWALQALIFFVILAALGMVPFLGWAAAPVTLPVLVAGMLSGARTLDRGERLHVGQLFDGLRQHAGNLLLVGLFHLLGLLLAALAAAAIGGSAMLTGAAAGALGAIAGAGVAAGGMMLGVVVFTVLWALLMMALWFAPALVMLHEVAPLDAMRLSARACFHNLLAFVVLAALLYVLVWVAMIPAGLGMLVLVPMIAGALYAAWKETFSPLLPAPAAPPAPAAGATSGESVPPAPVLLAPAADPAPDDAATSAAPPAPEPGPHPDLAPGSTPAPAPGPESDPAPDSAPADTPPKP</sequence>
<gene>
    <name evidence="3" type="ORF">C665_03956</name>
</gene>
<feature type="compositionally biased region" description="Pro residues" evidence="1">
    <location>
        <begin position="295"/>
        <end position="321"/>
    </location>
</feature>
<dbReference type="NCBIfam" id="NF041043">
    <property type="entry name" value="BPSS1780_fam"/>
    <property type="match status" value="1"/>
</dbReference>
<keyword evidence="2" id="KW-1133">Transmembrane helix</keyword>
<feature type="transmembrane region" description="Helical" evidence="2">
    <location>
        <begin position="108"/>
        <end position="130"/>
    </location>
</feature>
<keyword evidence="2" id="KW-0472">Membrane</keyword>
<feature type="transmembrane region" description="Helical" evidence="2">
    <location>
        <begin position="201"/>
        <end position="220"/>
    </location>
</feature>
<evidence type="ECO:0000256" key="1">
    <source>
        <dbReference type="SAM" id="MobiDB-lite"/>
    </source>
</evidence>
<proteinExistence type="predicted"/>
<accession>N6Z6D3</accession>
<keyword evidence="2" id="KW-0812">Transmembrane</keyword>
<organism evidence="3 4">
    <name type="scientific">Thauera aminoaromatica S2</name>
    <dbReference type="NCBI Taxonomy" id="1234381"/>
    <lineage>
        <taxon>Bacteria</taxon>
        <taxon>Pseudomonadati</taxon>
        <taxon>Pseudomonadota</taxon>
        <taxon>Betaproteobacteria</taxon>
        <taxon>Rhodocyclales</taxon>
        <taxon>Zoogloeaceae</taxon>
        <taxon>Thauera</taxon>
    </lineage>
</organism>
<evidence type="ECO:0000313" key="4">
    <source>
        <dbReference type="Proteomes" id="UP000013042"/>
    </source>
</evidence>
<feature type="transmembrane region" description="Helical" evidence="2">
    <location>
        <begin position="42"/>
        <end position="61"/>
    </location>
</feature>
<dbReference type="AlphaFoldDB" id="N6Z6D3"/>
<dbReference type="InterPro" id="IPR047798">
    <property type="entry name" value="BPSS1780-like"/>
</dbReference>
<evidence type="ECO:0008006" key="5">
    <source>
        <dbReference type="Google" id="ProtNLM"/>
    </source>
</evidence>
<feature type="transmembrane region" description="Helical" evidence="2">
    <location>
        <begin position="161"/>
        <end position="181"/>
    </location>
</feature>
<name>N6Z6D3_THASP</name>
<feature type="transmembrane region" description="Helical" evidence="2">
    <location>
        <begin position="67"/>
        <end position="87"/>
    </location>
</feature>
<feature type="transmembrane region" description="Helical" evidence="2">
    <location>
        <begin position="227"/>
        <end position="244"/>
    </location>
</feature>
<dbReference type="RefSeq" id="WP_004300677.1">
    <property type="nucleotide sequence ID" value="NZ_AMXD01000013.1"/>
</dbReference>
<evidence type="ECO:0000256" key="2">
    <source>
        <dbReference type="SAM" id="Phobius"/>
    </source>
</evidence>
<feature type="compositionally biased region" description="Low complexity" evidence="1">
    <location>
        <begin position="276"/>
        <end position="294"/>
    </location>
</feature>
<dbReference type="Proteomes" id="UP000013042">
    <property type="component" value="Unassembled WGS sequence"/>
</dbReference>
<feature type="transmembrane region" description="Helical" evidence="2">
    <location>
        <begin position="136"/>
        <end position="154"/>
    </location>
</feature>
<feature type="region of interest" description="Disordered" evidence="1">
    <location>
        <begin position="259"/>
        <end position="335"/>
    </location>
</feature>
<comment type="caution">
    <text evidence="3">The sequence shown here is derived from an EMBL/GenBank/DDBJ whole genome shotgun (WGS) entry which is preliminary data.</text>
</comment>